<dbReference type="PANTHER" id="PTHR30580:SF0">
    <property type="entry name" value="PRIMOSOMAL PROTEIN N"/>
    <property type="match status" value="1"/>
</dbReference>
<evidence type="ECO:0000256" key="6">
    <source>
        <dbReference type="ARBA" id="ARBA00022806"/>
    </source>
</evidence>
<evidence type="ECO:0000256" key="4">
    <source>
        <dbReference type="ARBA" id="ARBA00022741"/>
    </source>
</evidence>
<comment type="similarity">
    <text evidence="12">Belongs to the helicase family. PriA subfamily.</text>
</comment>
<dbReference type="NCBIfam" id="TIGR00595">
    <property type="entry name" value="priA"/>
    <property type="match status" value="1"/>
</dbReference>
<keyword evidence="2 12" id="KW-0235">DNA replication</keyword>
<dbReference type="InterPro" id="IPR041236">
    <property type="entry name" value="PriA_C"/>
</dbReference>
<accession>K0AY22</accession>
<keyword evidence="5 12" id="KW-0378">Hydrolase</keyword>
<dbReference type="InterPro" id="IPR042115">
    <property type="entry name" value="PriA_3primeBD_sf"/>
</dbReference>
<feature type="domain" description="Helicase C-terminal" evidence="14">
    <location>
        <begin position="560"/>
        <end position="725"/>
    </location>
</feature>
<evidence type="ECO:0000256" key="10">
    <source>
        <dbReference type="ARBA" id="ARBA00023235"/>
    </source>
</evidence>
<dbReference type="KEGG" id="cad:Curi_c16860"/>
<comment type="subunit">
    <text evidence="12">Component of the replication restart primosome.</text>
</comment>
<dbReference type="GO" id="GO:1990077">
    <property type="term" value="C:primosome complex"/>
    <property type="evidence" value="ECO:0007669"/>
    <property type="project" value="UniProtKB-UniRule"/>
</dbReference>
<feature type="domain" description="Helicase ATP-binding" evidence="13">
    <location>
        <begin position="297"/>
        <end position="463"/>
    </location>
</feature>
<dbReference type="FunFam" id="3.40.1440.60:FF:000001">
    <property type="entry name" value="Primosomal protein N"/>
    <property type="match status" value="1"/>
</dbReference>
<evidence type="ECO:0000256" key="11">
    <source>
        <dbReference type="ARBA" id="ARBA00048988"/>
    </source>
</evidence>
<dbReference type="GO" id="GO:0006270">
    <property type="term" value="P:DNA replication initiation"/>
    <property type="evidence" value="ECO:0007669"/>
    <property type="project" value="TreeGrafter"/>
</dbReference>
<dbReference type="InterPro" id="IPR041222">
    <property type="entry name" value="PriA_3primeBD"/>
</dbReference>
<dbReference type="GO" id="GO:0006302">
    <property type="term" value="P:double-strand break repair"/>
    <property type="evidence" value="ECO:0007669"/>
    <property type="project" value="InterPro"/>
</dbReference>
<dbReference type="GO" id="GO:0006269">
    <property type="term" value="P:DNA replication, synthesis of primer"/>
    <property type="evidence" value="ECO:0007669"/>
    <property type="project" value="UniProtKB-KW"/>
</dbReference>
<comment type="catalytic activity">
    <reaction evidence="12">
        <text>Couples ATP hydrolysis with the unwinding of duplex DNA by translocating in the 3'-5' direction.</text>
        <dbReference type="EC" id="5.6.2.4"/>
    </reaction>
</comment>
<keyword evidence="4 12" id="KW-0547">Nucleotide-binding</keyword>
<keyword evidence="10 12" id="KW-0413">Isomerase</keyword>
<dbReference type="EMBL" id="CP003326">
    <property type="protein sequence ID" value="AFS78693.1"/>
    <property type="molecule type" value="Genomic_DNA"/>
</dbReference>
<dbReference type="Gene3D" id="3.40.1440.60">
    <property type="entry name" value="PriA, 3(prime) DNA-binding domain"/>
    <property type="match status" value="1"/>
</dbReference>
<dbReference type="CDD" id="cd17929">
    <property type="entry name" value="DEXHc_priA"/>
    <property type="match status" value="1"/>
</dbReference>
<dbReference type="NCBIfam" id="NF004066">
    <property type="entry name" value="PRK05580.1-3"/>
    <property type="match status" value="1"/>
</dbReference>
<evidence type="ECO:0000256" key="1">
    <source>
        <dbReference type="ARBA" id="ARBA00022515"/>
    </source>
</evidence>
<organism evidence="15 16">
    <name type="scientific">Gottschalkia acidurici (strain ATCC 7906 / DSM 604 / BCRC 14475 / CIP 104303 / KCTC 5404 / NCIMB 10678 / 9a)</name>
    <name type="common">Clostridium acidurici</name>
    <dbReference type="NCBI Taxonomy" id="1128398"/>
    <lineage>
        <taxon>Bacteria</taxon>
        <taxon>Bacillati</taxon>
        <taxon>Bacillota</taxon>
        <taxon>Tissierellia</taxon>
        <taxon>Tissierellales</taxon>
        <taxon>Gottschalkiaceae</taxon>
        <taxon>Gottschalkia</taxon>
    </lineage>
</organism>
<dbReference type="RefSeq" id="WP_014967829.1">
    <property type="nucleotide sequence ID" value="NC_018664.1"/>
</dbReference>
<dbReference type="InterPro" id="IPR014001">
    <property type="entry name" value="Helicase_ATP-bd"/>
</dbReference>
<dbReference type="SMART" id="SM00490">
    <property type="entry name" value="HELICc"/>
    <property type="match status" value="1"/>
</dbReference>
<dbReference type="Gene3D" id="3.40.50.300">
    <property type="entry name" value="P-loop containing nucleotide triphosphate hydrolases"/>
    <property type="match status" value="2"/>
</dbReference>
<dbReference type="Pfam" id="PF18074">
    <property type="entry name" value="PriA_C"/>
    <property type="match status" value="1"/>
</dbReference>
<dbReference type="PATRIC" id="fig|1128398.3.peg.1731"/>
<evidence type="ECO:0000256" key="8">
    <source>
        <dbReference type="ARBA" id="ARBA00022840"/>
    </source>
</evidence>
<keyword evidence="3 12" id="KW-0479">Metal-binding</keyword>
<feature type="binding site" evidence="12">
    <location>
        <position position="565"/>
    </location>
    <ligand>
        <name>Zn(2+)</name>
        <dbReference type="ChEBI" id="CHEBI:29105"/>
        <label>1</label>
    </ligand>
</feature>
<dbReference type="PROSITE" id="PS51192">
    <property type="entry name" value="HELICASE_ATP_BIND_1"/>
    <property type="match status" value="1"/>
</dbReference>
<dbReference type="Pfam" id="PF17764">
    <property type="entry name" value="PriA_3primeBD"/>
    <property type="match status" value="1"/>
</dbReference>
<dbReference type="GO" id="GO:0003677">
    <property type="term" value="F:DNA binding"/>
    <property type="evidence" value="ECO:0007669"/>
    <property type="project" value="UniProtKB-UniRule"/>
</dbReference>
<dbReference type="InterPro" id="IPR001650">
    <property type="entry name" value="Helicase_C-like"/>
</dbReference>
<sequence>MEKFLYAEIIVDNTSLNTDRLYTYKVPEKYIEKIKIGMRCLVPFGKGNKLLEGIIISLKDNIDFNPNRVKEIKRLVEDTPIISENMIKLSSWMKDEYLCTHLEVLKTIIPTGITNKSIKCVTIGKNINKLDYFSFLNDNQKKIIDYLNKNKEVELQELKKQSDIKNIDKNLNDLINKNIVEIVEKISQEINKKYEKYIFKNFSEQETDKVIETLSKSAHKQIEVLKYISNRESISLKEVMEKNNIPLSSIKSLEEKGYLRVEEREVSREAINKEIKVYEKAKLTYEQQICVDTIYNNYINSKNNKHLLHGVTGSGKTEVYLQMIEKILKLEKQAIVLVPEISLTPQTVERFAGRFEGNVAVLHSGLSLGERYDEWRKIKEGRVQIVVGARSAIFAPFDNLGIIIIDEEHETSYKSSTNPKYNTIEVAEKRCDIEDAILILGSATPSIETYYNAKLGKLNLLTLPSRINNRELPPMEVINMKEELENGNKTIFSKRLYEEIIFNLENRKQTILFLNRRGFSTFISCRKCGYVLKCESCDISLTYHTSSNNLRCHYCGLSRKLPETCPECGSSYIKHFGIGTQRVEELVKKSFPSAKVARMDVDTTTRKGSHERILNKFKNGQIDILIGTQMISKGLDFPNVTLVGIIAADTSLNLPDFKASERTFQLLTQVGGRAGRGELEGKVILQTYEPDHYSIKAAQKHNYIEFFNEEIGIRKAFEYPPFISLINIIISSKNENEVFKASNKVFHEIRDEIHKRLSTFSHKNILGPNQSLIYKIRDRYRWQILIKCSQEELKKIKKIIEKVCIIDKESNIKDIRINIDINPVSIL</sequence>
<reference evidence="15 16" key="1">
    <citation type="journal article" date="2012" name="PLoS ONE">
        <title>The purine-utilizing bacterium Clostridium acidurici 9a: a genome-guided metabolic reconsideration.</title>
        <authorList>
            <person name="Hartwich K."/>
            <person name="Poehlein A."/>
            <person name="Daniel R."/>
        </authorList>
    </citation>
    <scope>NUCLEOTIDE SEQUENCE [LARGE SCALE GENOMIC DNA]</scope>
    <source>
        <strain evidence="16">ATCC 7906 / DSM 604 / BCRC 14475 / CIP 104303 / KCTC 5404 / NCIMB 10678 / 9a</strain>
    </source>
</reference>
<feature type="binding site" evidence="12">
    <location>
        <position position="534"/>
    </location>
    <ligand>
        <name>Zn(2+)</name>
        <dbReference type="ChEBI" id="CHEBI:29105"/>
        <label>2</label>
    </ligand>
</feature>
<evidence type="ECO:0000259" key="14">
    <source>
        <dbReference type="PROSITE" id="PS51194"/>
    </source>
</evidence>
<evidence type="ECO:0000256" key="7">
    <source>
        <dbReference type="ARBA" id="ARBA00022833"/>
    </source>
</evidence>
<feature type="binding site" evidence="12">
    <location>
        <position position="568"/>
    </location>
    <ligand>
        <name>Zn(2+)</name>
        <dbReference type="ChEBI" id="CHEBI:29105"/>
        <label>1</label>
    </ligand>
</feature>
<dbReference type="PANTHER" id="PTHR30580">
    <property type="entry name" value="PRIMOSOMAL PROTEIN N"/>
    <property type="match status" value="1"/>
</dbReference>
<dbReference type="Pfam" id="PF00270">
    <property type="entry name" value="DEAD"/>
    <property type="match status" value="1"/>
</dbReference>
<keyword evidence="7 12" id="KW-0862">Zinc</keyword>
<dbReference type="InterPro" id="IPR027417">
    <property type="entry name" value="P-loop_NTPase"/>
</dbReference>
<comment type="function">
    <text evidence="12">Initiates the restart of stalled replication forks, which reloads the replicative helicase on sites other than the origin of replication. Recognizes and binds to abandoned replication forks and remodels them to uncover a helicase loading site. Promotes assembly of the primosome at these replication forks.</text>
</comment>
<dbReference type="eggNOG" id="COG1198">
    <property type="taxonomic scope" value="Bacteria"/>
</dbReference>
<evidence type="ECO:0000313" key="15">
    <source>
        <dbReference type="EMBL" id="AFS78693.1"/>
    </source>
</evidence>
<dbReference type="GO" id="GO:0006310">
    <property type="term" value="P:DNA recombination"/>
    <property type="evidence" value="ECO:0007669"/>
    <property type="project" value="InterPro"/>
</dbReference>
<dbReference type="PROSITE" id="PS51194">
    <property type="entry name" value="HELICASE_CTER"/>
    <property type="match status" value="1"/>
</dbReference>
<feature type="binding site" evidence="12">
    <location>
        <position position="555"/>
    </location>
    <ligand>
        <name>Zn(2+)</name>
        <dbReference type="ChEBI" id="CHEBI:29105"/>
        <label>2</label>
    </ligand>
</feature>
<evidence type="ECO:0000256" key="3">
    <source>
        <dbReference type="ARBA" id="ARBA00022723"/>
    </source>
</evidence>
<dbReference type="HOGENOM" id="CLU_013353_3_1_9"/>
<dbReference type="EC" id="5.6.2.4" evidence="12"/>
<dbReference type="GO" id="GO:0005524">
    <property type="term" value="F:ATP binding"/>
    <property type="evidence" value="ECO:0007669"/>
    <property type="project" value="UniProtKB-UniRule"/>
</dbReference>
<feature type="binding site" evidence="12">
    <location>
        <position position="552"/>
    </location>
    <ligand>
        <name>Zn(2+)</name>
        <dbReference type="ChEBI" id="CHEBI:29105"/>
        <label>2</label>
    </ligand>
</feature>
<dbReference type="Proteomes" id="UP000006094">
    <property type="component" value="Chromosome"/>
</dbReference>
<evidence type="ECO:0000313" key="16">
    <source>
        <dbReference type="Proteomes" id="UP000006094"/>
    </source>
</evidence>
<comment type="cofactor">
    <cofactor evidence="12">
        <name>Zn(2+)</name>
        <dbReference type="ChEBI" id="CHEBI:29105"/>
    </cofactor>
    <text evidence="12">Binds 2 zinc ions per subunit.</text>
</comment>
<evidence type="ECO:0000256" key="9">
    <source>
        <dbReference type="ARBA" id="ARBA00023125"/>
    </source>
</evidence>
<keyword evidence="9 12" id="KW-0238">DNA-binding</keyword>
<feature type="binding site" evidence="12">
    <location>
        <position position="537"/>
    </location>
    <ligand>
        <name>Zn(2+)</name>
        <dbReference type="ChEBI" id="CHEBI:29105"/>
        <label>2</label>
    </ligand>
</feature>
<name>K0AY22_GOTA9</name>
<comment type="catalytic activity">
    <reaction evidence="11 12">
        <text>ATP + H2O = ADP + phosphate + H(+)</text>
        <dbReference type="Rhea" id="RHEA:13065"/>
        <dbReference type="ChEBI" id="CHEBI:15377"/>
        <dbReference type="ChEBI" id="CHEBI:15378"/>
        <dbReference type="ChEBI" id="CHEBI:30616"/>
        <dbReference type="ChEBI" id="CHEBI:43474"/>
        <dbReference type="ChEBI" id="CHEBI:456216"/>
        <dbReference type="EC" id="5.6.2.4"/>
    </reaction>
</comment>
<proteinExistence type="inferred from homology"/>
<dbReference type="AlphaFoldDB" id="K0AY22"/>
<evidence type="ECO:0000256" key="2">
    <source>
        <dbReference type="ARBA" id="ARBA00022705"/>
    </source>
</evidence>
<dbReference type="InterPro" id="IPR011545">
    <property type="entry name" value="DEAD/DEAH_box_helicase_dom"/>
</dbReference>
<keyword evidence="16" id="KW-1185">Reference proteome</keyword>
<keyword evidence="6 12" id="KW-0347">Helicase</keyword>
<gene>
    <name evidence="12 15" type="primary">priA</name>
    <name evidence="15" type="ordered locus">Curi_c16860</name>
</gene>
<dbReference type="Pfam" id="PF00271">
    <property type="entry name" value="Helicase_C"/>
    <property type="match status" value="1"/>
</dbReference>
<dbReference type="GO" id="GO:0043138">
    <property type="term" value="F:3'-5' DNA helicase activity"/>
    <property type="evidence" value="ECO:0007669"/>
    <property type="project" value="UniProtKB-EC"/>
</dbReference>
<evidence type="ECO:0000256" key="5">
    <source>
        <dbReference type="ARBA" id="ARBA00022801"/>
    </source>
</evidence>
<protein>
    <recommendedName>
        <fullName evidence="12">Replication restart protein PriA</fullName>
    </recommendedName>
    <alternativeName>
        <fullName evidence="12">ATP-dependent DNA helicase PriA</fullName>
        <ecNumber evidence="12">5.6.2.4</ecNumber>
    </alternativeName>
    <alternativeName>
        <fullName evidence="12">DNA 3'-5' helicase PriA</fullName>
    </alternativeName>
</protein>
<keyword evidence="1 12" id="KW-0639">Primosome</keyword>
<dbReference type="CDD" id="cd18804">
    <property type="entry name" value="SF2_C_priA"/>
    <property type="match status" value="1"/>
</dbReference>
<dbReference type="InterPro" id="IPR005259">
    <property type="entry name" value="PriA"/>
</dbReference>
<evidence type="ECO:0000256" key="12">
    <source>
        <dbReference type="HAMAP-Rule" id="MF_00983"/>
    </source>
</evidence>
<dbReference type="FunFam" id="3.40.50.300:FF:000489">
    <property type="entry name" value="Primosome assembly protein PriA"/>
    <property type="match status" value="1"/>
</dbReference>
<dbReference type="InterPro" id="IPR040498">
    <property type="entry name" value="PriA_CRR"/>
</dbReference>
<dbReference type="GO" id="GO:0008270">
    <property type="term" value="F:zinc ion binding"/>
    <property type="evidence" value="ECO:0007669"/>
    <property type="project" value="UniProtKB-UniRule"/>
</dbReference>
<dbReference type="HAMAP" id="MF_00983">
    <property type="entry name" value="PriA"/>
    <property type="match status" value="1"/>
</dbReference>
<dbReference type="Pfam" id="PF18319">
    <property type="entry name" value="Zn_ribbon_PriA"/>
    <property type="match status" value="1"/>
</dbReference>
<dbReference type="SUPFAM" id="SSF52540">
    <property type="entry name" value="P-loop containing nucleoside triphosphate hydrolases"/>
    <property type="match status" value="2"/>
</dbReference>
<feature type="binding site" evidence="12">
    <location>
        <position position="525"/>
    </location>
    <ligand>
        <name>Zn(2+)</name>
        <dbReference type="ChEBI" id="CHEBI:29105"/>
        <label>1</label>
    </ligand>
</feature>
<dbReference type="STRING" id="1128398.Curi_c16860"/>
<evidence type="ECO:0000259" key="13">
    <source>
        <dbReference type="PROSITE" id="PS51192"/>
    </source>
</evidence>
<dbReference type="SMART" id="SM00487">
    <property type="entry name" value="DEXDc"/>
    <property type="match status" value="1"/>
</dbReference>
<keyword evidence="8 12" id="KW-0067">ATP-binding</keyword>
<dbReference type="GO" id="GO:0016887">
    <property type="term" value="F:ATP hydrolysis activity"/>
    <property type="evidence" value="ECO:0007669"/>
    <property type="project" value="RHEA"/>
</dbReference>
<feature type="binding site" evidence="12">
    <location>
        <position position="528"/>
    </location>
    <ligand>
        <name>Zn(2+)</name>
        <dbReference type="ChEBI" id="CHEBI:29105"/>
        <label>1</label>
    </ligand>
</feature>
<dbReference type="OrthoDB" id="9759544at2"/>